<protein>
    <submittedName>
        <fullName evidence="1">Uncharacterized protein</fullName>
    </submittedName>
</protein>
<name>A0A7U7G9T4_9GAMM</name>
<keyword evidence="2" id="KW-1185">Reference proteome</keyword>
<gene>
    <name evidence="1" type="ORF">BN874_1640006</name>
</gene>
<sequence length="65" mass="7739">MLLFKSPLHNACLDINWEDYIALCLKAPGIAKEPEKSVMQRRCCTTRRRSTRVLWRFHRLRRGPV</sequence>
<evidence type="ECO:0000313" key="2">
    <source>
        <dbReference type="Proteomes" id="UP000019184"/>
    </source>
</evidence>
<organism evidence="1 2">
    <name type="scientific">Candidatus Contendobacter odensis Run_B_J11</name>
    <dbReference type="NCBI Taxonomy" id="1400861"/>
    <lineage>
        <taxon>Bacteria</taxon>
        <taxon>Pseudomonadati</taxon>
        <taxon>Pseudomonadota</taxon>
        <taxon>Gammaproteobacteria</taxon>
        <taxon>Candidatus Competibacteraceae</taxon>
        <taxon>Candidatus Contendibacter</taxon>
    </lineage>
</organism>
<comment type="caution">
    <text evidence="1">The sequence shown here is derived from an EMBL/GenBank/DDBJ whole genome shotgun (WGS) entry which is preliminary data.</text>
</comment>
<accession>A0A7U7G9T4</accession>
<dbReference type="EMBL" id="CBTK010000073">
    <property type="protein sequence ID" value="CDH44404.1"/>
    <property type="molecule type" value="Genomic_DNA"/>
</dbReference>
<evidence type="ECO:0000313" key="1">
    <source>
        <dbReference type="EMBL" id="CDH44404.1"/>
    </source>
</evidence>
<reference evidence="1 2" key="1">
    <citation type="journal article" date="2014" name="ISME J.">
        <title>Candidatus Competibacter-lineage genomes retrieved from metagenomes reveal functional metabolic diversity.</title>
        <authorList>
            <person name="McIlroy S.J."/>
            <person name="Albertsen M."/>
            <person name="Andresen E.K."/>
            <person name="Saunders A.M."/>
            <person name="Kristiansen R."/>
            <person name="Stokholm-Bjerregaard M."/>
            <person name="Nielsen K.L."/>
            <person name="Nielsen P.H."/>
        </authorList>
    </citation>
    <scope>NUCLEOTIDE SEQUENCE [LARGE SCALE GENOMIC DNA]</scope>
    <source>
        <strain evidence="1 2">Run_B_J11</strain>
    </source>
</reference>
<dbReference type="AlphaFoldDB" id="A0A7U7G9T4"/>
<dbReference type="Proteomes" id="UP000019184">
    <property type="component" value="Unassembled WGS sequence"/>
</dbReference>
<proteinExistence type="predicted"/>